<sequence length="127" mass="14518">MECLRLLNRRRGNLRGQLTKLANALAEETPIDPAVLQAKLYLIVKLQEKFELLKDKYYTTVLEEDFEEIEISLAEMDDEIQKIEVSLKPSINKLNPCNFNVSSDFSNNNRPKKASIKLSEICTSGDI</sequence>
<name>A0A8X6J8I7_TRICU</name>
<dbReference type="EMBL" id="BMAO01027169">
    <property type="protein sequence ID" value="GFR14933.1"/>
    <property type="molecule type" value="Genomic_DNA"/>
</dbReference>
<organism evidence="1 2">
    <name type="scientific">Trichonephila clavata</name>
    <name type="common">Joro spider</name>
    <name type="synonym">Nephila clavata</name>
    <dbReference type="NCBI Taxonomy" id="2740835"/>
    <lineage>
        <taxon>Eukaryota</taxon>
        <taxon>Metazoa</taxon>
        <taxon>Ecdysozoa</taxon>
        <taxon>Arthropoda</taxon>
        <taxon>Chelicerata</taxon>
        <taxon>Arachnida</taxon>
        <taxon>Araneae</taxon>
        <taxon>Araneomorphae</taxon>
        <taxon>Entelegynae</taxon>
        <taxon>Araneoidea</taxon>
        <taxon>Nephilidae</taxon>
        <taxon>Trichonephila</taxon>
    </lineage>
</organism>
<evidence type="ECO:0000313" key="1">
    <source>
        <dbReference type="EMBL" id="GFR14933.1"/>
    </source>
</evidence>
<accession>A0A8X6J8I7</accession>
<proteinExistence type="predicted"/>
<gene>
    <name evidence="1" type="ORF">TNCT_630211</name>
</gene>
<comment type="caution">
    <text evidence="1">The sequence shown here is derived from an EMBL/GenBank/DDBJ whole genome shotgun (WGS) entry which is preliminary data.</text>
</comment>
<dbReference type="Proteomes" id="UP000887116">
    <property type="component" value="Unassembled WGS sequence"/>
</dbReference>
<dbReference type="AlphaFoldDB" id="A0A8X6J8I7"/>
<evidence type="ECO:0000313" key="2">
    <source>
        <dbReference type="Proteomes" id="UP000887116"/>
    </source>
</evidence>
<reference evidence="1" key="1">
    <citation type="submission" date="2020-07" db="EMBL/GenBank/DDBJ databases">
        <title>Multicomponent nature underlies the extraordinary mechanical properties of spider dragline silk.</title>
        <authorList>
            <person name="Kono N."/>
            <person name="Nakamura H."/>
            <person name="Mori M."/>
            <person name="Yoshida Y."/>
            <person name="Ohtoshi R."/>
            <person name="Malay A.D."/>
            <person name="Moran D.A.P."/>
            <person name="Tomita M."/>
            <person name="Numata K."/>
            <person name="Arakawa K."/>
        </authorList>
    </citation>
    <scope>NUCLEOTIDE SEQUENCE</scope>
</reference>
<protein>
    <submittedName>
        <fullName evidence="1">Uncharacterized protein</fullName>
    </submittedName>
</protein>
<keyword evidence="2" id="KW-1185">Reference proteome</keyword>